<evidence type="ECO:0000313" key="7">
    <source>
        <dbReference type="EMBL" id="WVZ23293.1"/>
    </source>
</evidence>
<name>A0AAQ3P865_VIGMU</name>
<reference evidence="7 8" key="1">
    <citation type="journal article" date="2023" name="Life. Sci Alliance">
        <title>Evolutionary insights into 3D genome organization and epigenetic landscape of Vigna mungo.</title>
        <authorList>
            <person name="Junaid A."/>
            <person name="Singh B."/>
            <person name="Bhatia S."/>
        </authorList>
    </citation>
    <scope>NUCLEOTIDE SEQUENCE [LARGE SCALE GENOMIC DNA]</scope>
    <source>
        <strain evidence="7">Urdbean</strain>
    </source>
</reference>
<dbReference type="AlphaFoldDB" id="A0AAQ3P865"/>
<dbReference type="PANTHER" id="PTHR13878">
    <property type="entry name" value="GULONOLACTONE OXIDASE"/>
    <property type="match status" value="1"/>
</dbReference>
<dbReference type="GO" id="GO:0050660">
    <property type="term" value="F:flavin adenine dinucleotide binding"/>
    <property type="evidence" value="ECO:0007669"/>
    <property type="project" value="InterPro"/>
</dbReference>
<dbReference type="EMBL" id="CP144700">
    <property type="protein sequence ID" value="WVZ23293.1"/>
    <property type="molecule type" value="Genomic_DNA"/>
</dbReference>
<evidence type="ECO:0000256" key="5">
    <source>
        <dbReference type="ARBA" id="ARBA00023002"/>
    </source>
</evidence>
<comment type="cofactor">
    <cofactor evidence="1">
        <name>FAD</name>
        <dbReference type="ChEBI" id="CHEBI:57692"/>
    </cofactor>
</comment>
<comment type="similarity">
    <text evidence="2">Belongs to the oxygen-dependent FAD-linked oxidoreductase family.</text>
</comment>
<evidence type="ECO:0000313" key="8">
    <source>
        <dbReference type="Proteomes" id="UP001374535"/>
    </source>
</evidence>
<dbReference type="Gene3D" id="3.30.43.10">
    <property type="entry name" value="Uridine Diphospho-n-acetylenolpyruvylglucosamine Reductase, domain 2"/>
    <property type="match status" value="1"/>
</dbReference>
<evidence type="ECO:0000256" key="4">
    <source>
        <dbReference type="ARBA" id="ARBA00022827"/>
    </source>
</evidence>
<dbReference type="InterPro" id="IPR016167">
    <property type="entry name" value="FAD-bd_PCMH_sub1"/>
</dbReference>
<keyword evidence="5" id="KW-0560">Oxidoreductase</keyword>
<evidence type="ECO:0000256" key="1">
    <source>
        <dbReference type="ARBA" id="ARBA00001974"/>
    </source>
</evidence>
<protein>
    <recommendedName>
        <fullName evidence="6">Cytokinin dehydrogenase 1 FAD/cytokinin binding domain-containing protein</fullName>
    </recommendedName>
</protein>
<feature type="domain" description="Cytokinin dehydrogenase 1 FAD/cytokinin binding" evidence="6">
    <location>
        <begin position="109"/>
        <end position="235"/>
    </location>
</feature>
<dbReference type="SUPFAM" id="SSF55103">
    <property type="entry name" value="FAD-linked oxidases, C-terminal domain"/>
    <property type="match status" value="1"/>
</dbReference>
<gene>
    <name evidence="7" type="ORF">V8G54_001837</name>
</gene>
<proteinExistence type="inferred from homology"/>
<dbReference type="GO" id="GO:0019139">
    <property type="term" value="F:cytokinin dehydrogenase activity"/>
    <property type="evidence" value="ECO:0007669"/>
    <property type="project" value="InterPro"/>
</dbReference>
<dbReference type="InterPro" id="IPR015345">
    <property type="entry name" value="Cytokinin_DH_FAD/cytokin-bd"/>
</dbReference>
<dbReference type="PANTHER" id="PTHR13878:SF115">
    <property type="entry name" value="CYTOKININ DEHYDROGENASE"/>
    <property type="match status" value="1"/>
</dbReference>
<dbReference type="InterPro" id="IPR016164">
    <property type="entry name" value="FAD-linked_Oxase-like_C"/>
</dbReference>
<evidence type="ECO:0000259" key="6">
    <source>
        <dbReference type="Pfam" id="PF09265"/>
    </source>
</evidence>
<evidence type="ECO:0000256" key="2">
    <source>
        <dbReference type="ARBA" id="ARBA00005466"/>
    </source>
</evidence>
<evidence type="ECO:0000256" key="3">
    <source>
        <dbReference type="ARBA" id="ARBA00022630"/>
    </source>
</evidence>
<sequence>MEEHLISLNGRNDTIAADYVEGLLLLNQPPLDLSLFPAPDQPRCKSFGGGVEVCSHVYVRKRCIIRRVPEQSSCQRAFPSITRTLGCSSSLAKPLSFQNLESQISMKDGIPNYLTRCVKGIILKQNLPAGVAIIYPMNRSMWNDKMSAVTPNEDVFYIVSLLHSTGFDKVEEFRAQNQQIMKFCKDTGIKIKQYLPRNKTRSEWIQHFGSKWKTFQERKNQFDPNRILSPGQRIFNKI</sequence>
<dbReference type="GO" id="GO:0009690">
    <property type="term" value="P:cytokinin metabolic process"/>
    <property type="evidence" value="ECO:0007669"/>
    <property type="project" value="InterPro"/>
</dbReference>
<dbReference type="InterPro" id="IPR016170">
    <property type="entry name" value="Cytok_DH_C_sf"/>
</dbReference>
<keyword evidence="3" id="KW-0285">Flavoprotein</keyword>
<keyword evidence="8" id="KW-1185">Reference proteome</keyword>
<dbReference type="Proteomes" id="UP001374535">
    <property type="component" value="Chromosome 1"/>
</dbReference>
<keyword evidence="4" id="KW-0274">FAD</keyword>
<accession>A0AAQ3P865</accession>
<dbReference type="Gene3D" id="3.40.462.10">
    <property type="entry name" value="FAD-linked oxidases, C-terminal domain"/>
    <property type="match status" value="1"/>
</dbReference>
<dbReference type="Pfam" id="PF09265">
    <property type="entry name" value="Cytokin-bind"/>
    <property type="match status" value="1"/>
</dbReference>
<dbReference type="InterPro" id="IPR050432">
    <property type="entry name" value="FAD-linked_Oxidoreductases_BP"/>
</dbReference>
<organism evidence="7 8">
    <name type="scientific">Vigna mungo</name>
    <name type="common">Black gram</name>
    <name type="synonym">Phaseolus mungo</name>
    <dbReference type="NCBI Taxonomy" id="3915"/>
    <lineage>
        <taxon>Eukaryota</taxon>
        <taxon>Viridiplantae</taxon>
        <taxon>Streptophyta</taxon>
        <taxon>Embryophyta</taxon>
        <taxon>Tracheophyta</taxon>
        <taxon>Spermatophyta</taxon>
        <taxon>Magnoliopsida</taxon>
        <taxon>eudicotyledons</taxon>
        <taxon>Gunneridae</taxon>
        <taxon>Pentapetalae</taxon>
        <taxon>rosids</taxon>
        <taxon>fabids</taxon>
        <taxon>Fabales</taxon>
        <taxon>Fabaceae</taxon>
        <taxon>Papilionoideae</taxon>
        <taxon>50 kb inversion clade</taxon>
        <taxon>NPAAA clade</taxon>
        <taxon>indigoferoid/millettioid clade</taxon>
        <taxon>Phaseoleae</taxon>
        <taxon>Vigna</taxon>
    </lineage>
</organism>